<keyword evidence="4" id="KW-1185">Reference proteome</keyword>
<sequence length="427" mass="48189">MKVLMLGWEYPPEISGGLGVACHGLTLGLSEQNVSVDFILPKVTAKKSWNKVSLREAEEVEWKKVLSEEREWWEDVKVLEIGSYLLPYLSEEQFVKQHVVQKQTKEKTVLKEKLEPLRKKLKGGYGPDLFNEVVKYAIIVGEEATKSDADVIHAHDWMTFEAGVMAKSASGKPLVVHCHSTEFDRMGVHVNQHIYDIERKGFEAADAVITVSHQTKDLIHLHYGVKLAKIHVVHNGYFPVATAKPHKRNTFNVSFLGRMVGQKGPEHFVDVARELLRMDDAYRFTMAGSGHMLDELKEKVYKMNLSHYFNFPGFLNQKKLPQFFADTDLFLLTSNSDPFGIVALEAVSAGVPAVLSTKAGVTEVLTHAAKFDPWDTFSIKNFISELKGDPARLKAYTKAQESDLKKASWQRMGEDVVSLYKKLISPK</sequence>
<dbReference type="CDD" id="cd03801">
    <property type="entry name" value="GT4_PimA-like"/>
    <property type="match status" value="1"/>
</dbReference>
<dbReference type="InterPro" id="IPR028098">
    <property type="entry name" value="Glyco_trans_4-like_N"/>
</dbReference>
<dbReference type="Proteomes" id="UP001302349">
    <property type="component" value="Chromosome"/>
</dbReference>
<reference evidence="3 4" key="1">
    <citation type="journal article" date="2023" name="Microbiol. Resour. Announc.">
        <title>Complete Genome Sequence of Imperialibacter roseus strain P4T.</title>
        <authorList>
            <person name="Tizabi D.R."/>
            <person name="Bachvaroff T."/>
            <person name="Hill R.T."/>
        </authorList>
    </citation>
    <scope>NUCLEOTIDE SEQUENCE [LARGE SCALE GENOMIC DNA]</scope>
    <source>
        <strain evidence="3 4">P4T</strain>
    </source>
</reference>
<feature type="domain" description="Glycosyltransferase subfamily 4-like N-terminal" evidence="2">
    <location>
        <begin position="142"/>
        <end position="236"/>
    </location>
</feature>
<dbReference type="InterPro" id="IPR050194">
    <property type="entry name" value="Glycosyltransferase_grp1"/>
</dbReference>
<proteinExistence type="predicted"/>
<evidence type="ECO:0000313" key="3">
    <source>
        <dbReference type="EMBL" id="WOK08128.1"/>
    </source>
</evidence>
<accession>A0ABZ0ISV5</accession>
<dbReference type="SUPFAM" id="SSF53756">
    <property type="entry name" value="UDP-Glycosyltransferase/glycogen phosphorylase"/>
    <property type="match status" value="1"/>
</dbReference>
<organism evidence="3 4">
    <name type="scientific">Imperialibacter roseus</name>
    <dbReference type="NCBI Taxonomy" id="1324217"/>
    <lineage>
        <taxon>Bacteria</taxon>
        <taxon>Pseudomonadati</taxon>
        <taxon>Bacteroidota</taxon>
        <taxon>Cytophagia</taxon>
        <taxon>Cytophagales</taxon>
        <taxon>Flammeovirgaceae</taxon>
        <taxon>Imperialibacter</taxon>
    </lineage>
</organism>
<dbReference type="GO" id="GO:0016757">
    <property type="term" value="F:glycosyltransferase activity"/>
    <property type="evidence" value="ECO:0007669"/>
    <property type="project" value="UniProtKB-KW"/>
</dbReference>
<name>A0ABZ0ISV5_9BACT</name>
<dbReference type="EC" id="2.4.-.-" evidence="3"/>
<keyword evidence="3" id="KW-0328">Glycosyltransferase</keyword>
<dbReference type="Pfam" id="PF00534">
    <property type="entry name" value="Glycos_transf_1"/>
    <property type="match status" value="1"/>
</dbReference>
<dbReference type="InterPro" id="IPR001296">
    <property type="entry name" value="Glyco_trans_1"/>
</dbReference>
<dbReference type="Pfam" id="PF13439">
    <property type="entry name" value="Glyco_transf_4"/>
    <property type="match status" value="1"/>
</dbReference>
<evidence type="ECO:0000259" key="1">
    <source>
        <dbReference type="Pfam" id="PF00534"/>
    </source>
</evidence>
<evidence type="ECO:0000259" key="2">
    <source>
        <dbReference type="Pfam" id="PF13439"/>
    </source>
</evidence>
<dbReference type="RefSeq" id="WP_317490774.1">
    <property type="nucleotide sequence ID" value="NZ_CP136051.1"/>
</dbReference>
<keyword evidence="3" id="KW-0808">Transferase</keyword>
<dbReference type="EMBL" id="CP136051">
    <property type="protein sequence ID" value="WOK08128.1"/>
    <property type="molecule type" value="Genomic_DNA"/>
</dbReference>
<evidence type="ECO:0000313" key="4">
    <source>
        <dbReference type="Proteomes" id="UP001302349"/>
    </source>
</evidence>
<dbReference type="Gene3D" id="3.40.50.2000">
    <property type="entry name" value="Glycogen Phosphorylase B"/>
    <property type="match status" value="2"/>
</dbReference>
<gene>
    <name evidence="3" type="ORF">RT717_05705</name>
</gene>
<feature type="domain" description="Glycosyl transferase family 1" evidence="1">
    <location>
        <begin position="249"/>
        <end position="369"/>
    </location>
</feature>
<dbReference type="PANTHER" id="PTHR45947">
    <property type="entry name" value="SULFOQUINOVOSYL TRANSFERASE SQD2"/>
    <property type="match status" value="1"/>
</dbReference>
<dbReference type="PANTHER" id="PTHR45947:SF3">
    <property type="entry name" value="SULFOQUINOVOSYL TRANSFERASE SQD2"/>
    <property type="match status" value="1"/>
</dbReference>
<protein>
    <submittedName>
        <fullName evidence="3">Glycosyltransferase family 4 protein</fullName>
        <ecNumber evidence="3">2.4.-.-</ecNumber>
    </submittedName>
</protein>